<evidence type="ECO:0000313" key="3">
    <source>
        <dbReference type="Proteomes" id="UP001164743"/>
    </source>
</evidence>
<proteinExistence type="predicted"/>
<evidence type="ECO:0000313" key="2">
    <source>
        <dbReference type="EMBL" id="WAQ88947.1"/>
    </source>
</evidence>
<dbReference type="Proteomes" id="UP001164743">
    <property type="component" value="Chromosome 10A"/>
</dbReference>
<feature type="compositionally biased region" description="Basic and acidic residues" evidence="1">
    <location>
        <begin position="320"/>
        <end position="336"/>
    </location>
</feature>
<organism evidence="2 3">
    <name type="scientific">Puccinia triticina</name>
    <dbReference type="NCBI Taxonomy" id="208348"/>
    <lineage>
        <taxon>Eukaryota</taxon>
        <taxon>Fungi</taxon>
        <taxon>Dikarya</taxon>
        <taxon>Basidiomycota</taxon>
        <taxon>Pucciniomycotina</taxon>
        <taxon>Pucciniomycetes</taxon>
        <taxon>Pucciniales</taxon>
        <taxon>Pucciniaceae</taxon>
        <taxon>Puccinia</taxon>
    </lineage>
</organism>
<gene>
    <name evidence="2" type="ORF">PtA15_10A370</name>
</gene>
<accession>A0ABY7D1V9</accession>
<dbReference type="GeneID" id="77801433"/>
<feature type="compositionally biased region" description="Basic and acidic residues" evidence="1">
    <location>
        <begin position="54"/>
        <end position="70"/>
    </location>
</feature>
<dbReference type="RefSeq" id="XP_053024502.1">
    <property type="nucleotide sequence ID" value="XM_053160538.1"/>
</dbReference>
<feature type="region of interest" description="Disordered" evidence="1">
    <location>
        <begin position="270"/>
        <end position="336"/>
    </location>
</feature>
<keyword evidence="3" id="KW-1185">Reference proteome</keyword>
<feature type="compositionally biased region" description="Low complexity" evidence="1">
    <location>
        <begin position="287"/>
        <end position="303"/>
    </location>
</feature>
<sequence length="336" mass="37195">MYRGKSLPIQKPSDWIRFRKTQPARDVFCGRGKGGIAQKDGMARVSELYEAAGRKLPADAEEDRPSKAGDRSNVLTPSELALDDDSKADNNSGVAAASLASSRANRVSKTYNCEMILFTVSKYIGRHSYQLTTTTHGATPFVQIAEDLDGPNTFGNRLHAWVVGHTSDYISSALDPDPPNSKHSLKVTTRMARLAAKKTKNVFTTWPWTNCEERLAKQRFRLELNPRMRTPIKNITNPSRYLGPGDIRQLHLDLDDKFINIVRITTATSSQLSSGATKRVRSDKSSSHCSSRSGSRTPSESSSPQRKGVVKKHCYSIKLSSDKDNSDSSNERSDSD</sequence>
<dbReference type="EMBL" id="CP110430">
    <property type="protein sequence ID" value="WAQ88947.1"/>
    <property type="molecule type" value="Genomic_DNA"/>
</dbReference>
<protein>
    <submittedName>
        <fullName evidence="2">Uncharacterized protein</fullName>
    </submittedName>
</protein>
<feature type="region of interest" description="Disordered" evidence="1">
    <location>
        <begin position="54"/>
        <end position="92"/>
    </location>
</feature>
<reference evidence="2" key="1">
    <citation type="submission" date="2022-10" db="EMBL/GenBank/DDBJ databases">
        <title>Puccinia triticina Genome sequencing and assembly.</title>
        <authorList>
            <person name="Li C."/>
        </authorList>
    </citation>
    <scope>NUCLEOTIDE SEQUENCE</scope>
    <source>
        <strain evidence="2">Pt15</strain>
    </source>
</reference>
<evidence type="ECO:0000256" key="1">
    <source>
        <dbReference type="SAM" id="MobiDB-lite"/>
    </source>
</evidence>
<name>A0ABY7D1V9_9BASI</name>